<dbReference type="GO" id="GO:0019239">
    <property type="term" value="F:deaminase activity"/>
    <property type="evidence" value="ECO:0007669"/>
    <property type="project" value="TreeGrafter"/>
</dbReference>
<gene>
    <name evidence="2" type="ordered locus">Halhy_4478</name>
</gene>
<dbReference type="PANTHER" id="PTHR11803:SF58">
    <property type="entry name" value="PROTEIN HMF1-RELATED"/>
    <property type="match status" value="1"/>
</dbReference>
<dbReference type="NCBIfam" id="TIGR00004">
    <property type="entry name" value="Rid family detoxifying hydrolase"/>
    <property type="match status" value="1"/>
</dbReference>
<dbReference type="Pfam" id="PF01042">
    <property type="entry name" value="Ribonuc_L-PSP"/>
    <property type="match status" value="1"/>
</dbReference>
<comment type="similarity">
    <text evidence="1">Belongs to the RutC family.</text>
</comment>
<evidence type="ECO:0000256" key="1">
    <source>
        <dbReference type="ARBA" id="ARBA00010552"/>
    </source>
</evidence>
<proteinExistence type="inferred from homology"/>
<dbReference type="Gene3D" id="3.30.1330.40">
    <property type="entry name" value="RutC-like"/>
    <property type="match status" value="1"/>
</dbReference>
<reference key="2">
    <citation type="submission" date="2011-04" db="EMBL/GenBank/DDBJ databases">
        <title>Complete sequence of chromosome of Haliscomenobacter hydrossis DSM 1100.</title>
        <authorList>
            <consortium name="US DOE Joint Genome Institute (JGI-PGF)"/>
            <person name="Lucas S."/>
            <person name="Han J."/>
            <person name="Lapidus A."/>
            <person name="Bruce D."/>
            <person name="Goodwin L."/>
            <person name="Pitluck S."/>
            <person name="Peters L."/>
            <person name="Kyrpides N."/>
            <person name="Mavromatis K."/>
            <person name="Ivanova N."/>
            <person name="Ovchinnikova G."/>
            <person name="Pagani I."/>
            <person name="Daligault H."/>
            <person name="Detter J.C."/>
            <person name="Han C."/>
            <person name="Land M."/>
            <person name="Hauser L."/>
            <person name="Markowitz V."/>
            <person name="Cheng J.-F."/>
            <person name="Hugenholtz P."/>
            <person name="Woyke T."/>
            <person name="Wu D."/>
            <person name="Verbarg S."/>
            <person name="Frueling A."/>
            <person name="Brambilla E."/>
            <person name="Klenk H.-P."/>
            <person name="Eisen J.A."/>
        </authorList>
    </citation>
    <scope>NUCLEOTIDE SEQUENCE</scope>
    <source>
        <strain>DSM 1100</strain>
    </source>
</reference>
<dbReference type="PANTHER" id="PTHR11803">
    <property type="entry name" value="2-IMINOBUTANOATE/2-IMINOPROPANOATE DEAMINASE RIDA"/>
    <property type="match status" value="1"/>
</dbReference>
<dbReference type="Proteomes" id="UP000008461">
    <property type="component" value="Chromosome"/>
</dbReference>
<dbReference type="InterPro" id="IPR006056">
    <property type="entry name" value="RidA"/>
</dbReference>
<organism evidence="2 3">
    <name type="scientific">Haliscomenobacter hydrossis (strain ATCC 27775 / DSM 1100 / LMG 10767 / O)</name>
    <dbReference type="NCBI Taxonomy" id="760192"/>
    <lineage>
        <taxon>Bacteria</taxon>
        <taxon>Pseudomonadati</taxon>
        <taxon>Bacteroidota</taxon>
        <taxon>Saprospiria</taxon>
        <taxon>Saprospirales</taxon>
        <taxon>Haliscomenobacteraceae</taxon>
        <taxon>Haliscomenobacter</taxon>
    </lineage>
</organism>
<dbReference type="eggNOG" id="COG0251">
    <property type="taxonomic scope" value="Bacteria"/>
</dbReference>
<sequence length="127" mass="13586">MKKIIKTDKAPDPVGPYNQAIIHNDTLYASGQIALDPATGVLITDTIEAETTQVMANISAILEEAGLSFKDVVKASVFVTDINNFSRINAVYATYFDEATAPARELVQVSALPRGGNIEISVIAAFD</sequence>
<dbReference type="SUPFAM" id="SSF55298">
    <property type="entry name" value="YjgF-like"/>
    <property type="match status" value="1"/>
</dbReference>
<dbReference type="EMBL" id="CP002691">
    <property type="protein sequence ID" value="AEE52319.1"/>
    <property type="molecule type" value="Genomic_DNA"/>
</dbReference>
<dbReference type="InterPro" id="IPR006175">
    <property type="entry name" value="YjgF/YER057c/UK114"/>
</dbReference>
<accession>F4KS74</accession>
<name>F4KS74_HALH1</name>
<dbReference type="InterPro" id="IPR035959">
    <property type="entry name" value="RutC-like_sf"/>
</dbReference>
<reference evidence="2 3" key="1">
    <citation type="journal article" date="2011" name="Stand. Genomic Sci.">
        <title>Complete genome sequence of Haliscomenobacter hydrossis type strain (O).</title>
        <authorList>
            <consortium name="US DOE Joint Genome Institute (JGI-PGF)"/>
            <person name="Daligault H."/>
            <person name="Lapidus A."/>
            <person name="Zeytun A."/>
            <person name="Nolan M."/>
            <person name="Lucas S."/>
            <person name="Del Rio T.G."/>
            <person name="Tice H."/>
            <person name="Cheng J.F."/>
            <person name="Tapia R."/>
            <person name="Han C."/>
            <person name="Goodwin L."/>
            <person name="Pitluck S."/>
            <person name="Liolios K."/>
            <person name="Pagani I."/>
            <person name="Ivanova N."/>
            <person name="Huntemann M."/>
            <person name="Mavromatis K."/>
            <person name="Mikhailova N."/>
            <person name="Pati A."/>
            <person name="Chen A."/>
            <person name="Palaniappan K."/>
            <person name="Land M."/>
            <person name="Hauser L."/>
            <person name="Brambilla E.M."/>
            <person name="Rohde M."/>
            <person name="Verbarg S."/>
            <person name="Goker M."/>
            <person name="Bristow J."/>
            <person name="Eisen J.A."/>
            <person name="Markowitz V."/>
            <person name="Hugenholtz P."/>
            <person name="Kyrpides N.C."/>
            <person name="Klenk H.P."/>
            <person name="Woyke T."/>
        </authorList>
    </citation>
    <scope>NUCLEOTIDE SEQUENCE [LARGE SCALE GENOMIC DNA]</scope>
    <source>
        <strain evidence="3">ATCC 27775 / DSM 1100 / LMG 10767 / O</strain>
    </source>
</reference>
<dbReference type="RefSeq" id="WP_013766857.1">
    <property type="nucleotide sequence ID" value="NC_015510.1"/>
</dbReference>
<dbReference type="AlphaFoldDB" id="F4KS74"/>
<evidence type="ECO:0000313" key="2">
    <source>
        <dbReference type="EMBL" id="AEE52319.1"/>
    </source>
</evidence>
<keyword evidence="3" id="KW-1185">Reference proteome</keyword>
<dbReference type="GO" id="GO:0005829">
    <property type="term" value="C:cytosol"/>
    <property type="evidence" value="ECO:0007669"/>
    <property type="project" value="TreeGrafter"/>
</dbReference>
<evidence type="ECO:0000313" key="3">
    <source>
        <dbReference type="Proteomes" id="UP000008461"/>
    </source>
</evidence>
<protein>
    <submittedName>
        <fullName evidence="2">Endoribonuclease L-PSP</fullName>
    </submittedName>
</protein>
<dbReference type="HOGENOM" id="CLU_100715_7_1_10"/>
<dbReference type="OrthoDB" id="9803101at2"/>
<dbReference type="STRING" id="760192.Halhy_4478"/>
<dbReference type="CDD" id="cd00448">
    <property type="entry name" value="YjgF_YER057c_UK114_family"/>
    <property type="match status" value="1"/>
</dbReference>
<dbReference type="KEGG" id="hhy:Halhy_4478"/>
<dbReference type="FunFam" id="3.30.1330.40:FF:000001">
    <property type="entry name" value="L-PSP family endoribonuclease"/>
    <property type="match status" value="1"/>
</dbReference>